<evidence type="ECO:0000313" key="1">
    <source>
        <dbReference type="EMBL" id="KXA93642.1"/>
    </source>
</evidence>
<keyword evidence="2" id="KW-1185">Reference proteome</keyword>
<evidence type="ECO:0000313" key="2">
    <source>
        <dbReference type="Proteomes" id="UP000070373"/>
    </source>
</evidence>
<name>A0A133UHA9_9EURY</name>
<dbReference type="Proteomes" id="UP000070373">
    <property type="component" value="Unassembled WGS sequence"/>
</dbReference>
<dbReference type="EMBL" id="LHXN01000001">
    <property type="protein sequence ID" value="KXA93642.1"/>
    <property type="molecule type" value="Genomic_DNA"/>
</dbReference>
<gene>
    <name evidence="1" type="ORF">AKJ64_00250</name>
</gene>
<organism evidence="1 2">
    <name type="scientific">candidate division MSBL1 archaeon SCGC-AAA259E17</name>
    <dbReference type="NCBI Taxonomy" id="1698263"/>
    <lineage>
        <taxon>Archaea</taxon>
        <taxon>Methanobacteriati</taxon>
        <taxon>Methanobacteriota</taxon>
        <taxon>candidate division MSBL1</taxon>
    </lineage>
</organism>
<sequence length="60" mass="6893">MEVKRMGKYLAVVTLEDKGNEFTDDEFDMATVLDGMIDRELNPDVTVYKLERFADEATDT</sequence>
<reference evidence="1 2" key="1">
    <citation type="journal article" date="2016" name="Sci. Rep.">
        <title>Metabolic traits of an uncultured archaeal lineage -MSBL1- from brine pools of the Red Sea.</title>
        <authorList>
            <person name="Mwirichia R."/>
            <person name="Alam I."/>
            <person name="Rashid M."/>
            <person name="Vinu M."/>
            <person name="Ba-Alawi W."/>
            <person name="Anthony Kamau A."/>
            <person name="Kamanda Ngugi D."/>
            <person name="Goker M."/>
            <person name="Klenk H.P."/>
            <person name="Bajic V."/>
            <person name="Stingl U."/>
        </authorList>
    </citation>
    <scope>NUCLEOTIDE SEQUENCE [LARGE SCALE GENOMIC DNA]</scope>
    <source>
        <strain evidence="1">SCGC-AAA259E17</strain>
    </source>
</reference>
<accession>A0A133UHA9</accession>
<proteinExistence type="predicted"/>
<protein>
    <submittedName>
        <fullName evidence="1">Uncharacterized protein</fullName>
    </submittedName>
</protein>
<comment type="caution">
    <text evidence="1">The sequence shown here is derived from an EMBL/GenBank/DDBJ whole genome shotgun (WGS) entry which is preliminary data.</text>
</comment>
<dbReference type="AlphaFoldDB" id="A0A133UHA9"/>